<evidence type="ECO:0000256" key="1">
    <source>
        <dbReference type="SAM" id="Phobius"/>
    </source>
</evidence>
<name>A0A6G4A4U1_9BACL</name>
<reference evidence="2" key="1">
    <citation type="submission" date="2020-02" db="EMBL/GenBank/DDBJ databases">
        <authorList>
            <person name="Shen X.-R."/>
            <person name="Zhang Y.-X."/>
        </authorList>
    </citation>
    <scope>NUCLEOTIDE SEQUENCE</scope>
    <source>
        <strain evidence="2">SYP-B3998</strain>
    </source>
</reference>
<keyword evidence="1" id="KW-1133">Transmembrane helix</keyword>
<proteinExistence type="predicted"/>
<protein>
    <recommendedName>
        <fullName evidence="3">Thioredoxin domain-containing protein</fullName>
    </recommendedName>
</protein>
<dbReference type="EMBL" id="JAAIKC010000010">
    <property type="protein sequence ID" value="NEW08667.1"/>
    <property type="molecule type" value="Genomic_DNA"/>
</dbReference>
<dbReference type="Gene3D" id="3.40.30.10">
    <property type="entry name" value="Glutaredoxin"/>
    <property type="match status" value="1"/>
</dbReference>
<sequence>MITISFLSYLILWMIIIIITCAIIYLIQNMTKQLSFIKETYSIKEEIGLPIGSELPVLSVNTITNTTYELSFNVKTLLLFASTNCHVCFEFYPHLTTFHKKNPLLNIELLMLGDIEEVNNIIKKYELGMPVYQISHIILEQNSINKLPFGQIISEKGIILRKQLVRTEEELMNLVS</sequence>
<dbReference type="SUPFAM" id="SSF52833">
    <property type="entry name" value="Thioredoxin-like"/>
    <property type="match status" value="1"/>
</dbReference>
<evidence type="ECO:0000313" key="2">
    <source>
        <dbReference type="EMBL" id="NEW08667.1"/>
    </source>
</evidence>
<evidence type="ECO:0008006" key="3">
    <source>
        <dbReference type="Google" id="ProtNLM"/>
    </source>
</evidence>
<keyword evidence="1" id="KW-0472">Membrane</keyword>
<dbReference type="AlphaFoldDB" id="A0A6G4A4U1"/>
<gene>
    <name evidence="2" type="ORF">GK047_21970</name>
</gene>
<dbReference type="InterPro" id="IPR036249">
    <property type="entry name" value="Thioredoxin-like_sf"/>
</dbReference>
<keyword evidence="1" id="KW-0812">Transmembrane</keyword>
<organism evidence="2">
    <name type="scientific">Paenibacillus sp. SYP-B3998</name>
    <dbReference type="NCBI Taxonomy" id="2678564"/>
    <lineage>
        <taxon>Bacteria</taxon>
        <taxon>Bacillati</taxon>
        <taxon>Bacillota</taxon>
        <taxon>Bacilli</taxon>
        <taxon>Bacillales</taxon>
        <taxon>Paenibacillaceae</taxon>
        <taxon>Paenibacillus</taxon>
    </lineage>
</organism>
<accession>A0A6G4A4U1</accession>
<comment type="caution">
    <text evidence="2">The sequence shown here is derived from an EMBL/GenBank/DDBJ whole genome shotgun (WGS) entry which is preliminary data.</text>
</comment>
<feature type="transmembrane region" description="Helical" evidence="1">
    <location>
        <begin position="6"/>
        <end position="27"/>
    </location>
</feature>